<keyword evidence="2 5" id="KW-0812">Transmembrane</keyword>
<organism evidence="7 8">
    <name type="scientific">Actinoplanes awajinensis subsp. mycoplanecinus</name>
    <dbReference type="NCBI Taxonomy" id="135947"/>
    <lineage>
        <taxon>Bacteria</taxon>
        <taxon>Bacillati</taxon>
        <taxon>Actinomycetota</taxon>
        <taxon>Actinomycetes</taxon>
        <taxon>Micromonosporales</taxon>
        <taxon>Micromonosporaceae</taxon>
        <taxon>Actinoplanes</taxon>
    </lineage>
</organism>
<evidence type="ECO:0000313" key="8">
    <source>
        <dbReference type="Proteomes" id="UP000053244"/>
    </source>
</evidence>
<feature type="domain" description="DUF202" evidence="6">
    <location>
        <begin position="11"/>
        <end position="74"/>
    </location>
</feature>
<dbReference type="Pfam" id="PF02656">
    <property type="entry name" value="DUF202"/>
    <property type="match status" value="1"/>
</dbReference>
<evidence type="ECO:0000256" key="5">
    <source>
        <dbReference type="SAM" id="Phobius"/>
    </source>
</evidence>
<proteinExistence type="predicted"/>
<keyword evidence="4 5" id="KW-0472">Membrane</keyword>
<evidence type="ECO:0000313" key="7">
    <source>
        <dbReference type="EMBL" id="KUL26924.1"/>
    </source>
</evidence>
<comment type="caution">
    <text evidence="7">The sequence shown here is derived from an EMBL/GenBank/DDBJ whole genome shotgun (WGS) entry which is preliminary data.</text>
</comment>
<evidence type="ECO:0000256" key="3">
    <source>
        <dbReference type="ARBA" id="ARBA00022989"/>
    </source>
</evidence>
<keyword evidence="8" id="KW-1185">Reference proteome</keyword>
<dbReference type="AlphaFoldDB" id="A0A101JHK9"/>
<reference evidence="7 8" key="1">
    <citation type="submission" date="2015-10" db="EMBL/GenBank/DDBJ databases">
        <authorList>
            <person name="Gilbert D.G."/>
        </authorList>
    </citation>
    <scope>NUCLEOTIDE SEQUENCE [LARGE SCALE GENOMIC DNA]</scope>
    <source>
        <strain evidence="7 8">NRRL B-16712</strain>
    </source>
</reference>
<dbReference type="RefSeq" id="WP_067701358.1">
    <property type="nucleotide sequence ID" value="NZ_LLZH01000303.1"/>
</dbReference>
<keyword evidence="3 5" id="KW-1133">Transmembrane helix</keyword>
<dbReference type="OrthoDB" id="3218105at2"/>
<dbReference type="InterPro" id="IPR003807">
    <property type="entry name" value="DUF202"/>
</dbReference>
<dbReference type="Proteomes" id="UP000053244">
    <property type="component" value="Unassembled WGS sequence"/>
</dbReference>
<protein>
    <recommendedName>
        <fullName evidence="6">DUF202 domain-containing protein</fullName>
    </recommendedName>
</protein>
<dbReference type="EMBL" id="LLZH01000303">
    <property type="protein sequence ID" value="KUL26924.1"/>
    <property type="molecule type" value="Genomic_DNA"/>
</dbReference>
<accession>A0A101JHK9</accession>
<evidence type="ECO:0000256" key="2">
    <source>
        <dbReference type="ARBA" id="ARBA00022692"/>
    </source>
</evidence>
<comment type="subcellular location">
    <subcellularLocation>
        <location evidence="1">Endomembrane system</location>
        <topology evidence="1">Multi-pass membrane protein</topology>
    </subcellularLocation>
</comment>
<evidence type="ECO:0000256" key="4">
    <source>
        <dbReference type="ARBA" id="ARBA00023136"/>
    </source>
</evidence>
<evidence type="ECO:0000256" key="1">
    <source>
        <dbReference type="ARBA" id="ARBA00004127"/>
    </source>
</evidence>
<feature type="transmembrane region" description="Helical" evidence="5">
    <location>
        <begin position="88"/>
        <end position="108"/>
    </location>
</feature>
<name>A0A101JHK9_9ACTN</name>
<sequence>MTRPWPCEPVDPGLQTERTYLAWQRTGLAFAGVGALLLRSCLSDGTLLAVPGAGGLLTGALLIIRAQRRYRATSAAVRNAHPTSNRRLVATVAAVTILLCLTGLGALLI</sequence>
<dbReference type="GO" id="GO:0012505">
    <property type="term" value="C:endomembrane system"/>
    <property type="evidence" value="ECO:0007669"/>
    <property type="project" value="UniProtKB-SubCell"/>
</dbReference>
<feature type="transmembrane region" description="Helical" evidence="5">
    <location>
        <begin position="46"/>
        <end position="64"/>
    </location>
</feature>
<evidence type="ECO:0000259" key="6">
    <source>
        <dbReference type="Pfam" id="PF02656"/>
    </source>
</evidence>
<gene>
    <name evidence="7" type="ORF">ADL15_36945</name>
</gene>